<proteinExistence type="predicted"/>
<name>A0A0D7B0W4_9AGAR</name>
<dbReference type="Proteomes" id="UP000054007">
    <property type="component" value="Unassembled WGS sequence"/>
</dbReference>
<reference evidence="1 2" key="1">
    <citation type="journal article" date="2015" name="Fungal Genet. Biol.">
        <title>Evolution of novel wood decay mechanisms in Agaricales revealed by the genome sequences of Fistulina hepatica and Cylindrobasidium torrendii.</title>
        <authorList>
            <person name="Floudas D."/>
            <person name="Held B.W."/>
            <person name="Riley R."/>
            <person name="Nagy L.G."/>
            <person name="Koehler G."/>
            <person name="Ransdell A.S."/>
            <person name="Younus H."/>
            <person name="Chow J."/>
            <person name="Chiniquy J."/>
            <person name="Lipzen A."/>
            <person name="Tritt A."/>
            <person name="Sun H."/>
            <person name="Haridas S."/>
            <person name="LaButti K."/>
            <person name="Ohm R.A."/>
            <person name="Kues U."/>
            <person name="Blanchette R.A."/>
            <person name="Grigoriev I.V."/>
            <person name="Minto R.E."/>
            <person name="Hibbett D.S."/>
        </authorList>
    </citation>
    <scope>NUCLEOTIDE SEQUENCE [LARGE SCALE GENOMIC DNA]</scope>
    <source>
        <strain evidence="1 2">FP15055 ss-10</strain>
    </source>
</reference>
<gene>
    <name evidence="1" type="ORF">CYLTODRAFT_494120</name>
</gene>
<dbReference type="EMBL" id="KN880716">
    <property type="protein sequence ID" value="KIY63166.1"/>
    <property type="molecule type" value="Genomic_DNA"/>
</dbReference>
<keyword evidence="2" id="KW-1185">Reference proteome</keyword>
<organism evidence="1 2">
    <name type="scientific">Cylindrobasidium torrendii FP15055 ss-10</name>
    <dbReference type="NCBI Taxonomy" id="1314674"/>
    <lineage>
        <taxon>Eukaryota</taxon>
        <taxon>Fungi</taxon>
        <taxon>Dikarya</taxon>
        <taxon>Basidiomycota</taxon>
        <taxon>Agaricomycotina</taxon>
        <taxon>Agaricomycetes</taxon>
        <taxon>Agaricomycetidae</taxon>
        <taxon>Agaricales</taxon>
        <taxon>Marasmiineae</taxon>
        <taxon>Physalacriaceae</taxon>
        <taxon>Cylindrobasidium</taxon>
    </lineage>
</organism>
<accession>A0A0D7B0W4</accession>
<dbReference type="OrthoDB" id="3070253at2759"/>
<evidence type="ECO:0000313" key="1">
    <source>
        <dbReference type="EMBL" id="KIY63166.1"/>
    </source>
</evidence>
<sequence>MSLPIELLERLVDEFLDDETTLRALSLTGRQFIHPIRKHRFRNVKLDTPAPTFRSRNTKKTVSTLNLLSSDIRTHIGTLRLDGNGSTDISWHVDIAALRELLKSTVNLETIVLSDLRIDDTSKALEWMQPRQDQIRTLILCSSAFLTTEEQRDFIAAFPNLDCLVVEYLGEMSALDLHGIPEPLPIIKTPRVLHHMNSDLTTSFSLVRLDSSSLEQLSLPLSHALHTETGPITTDLGRGVMYLHLLQQLLDASPLLHTLFITYHVFQGGKLQETPEASSPHLPLFELQHLGWTIFGGDSLHIMQFWNWTLDPPDNRPFRLKTINILFIVEVDPVFTEAMVWMRLDELLADRRRFAELQKITVNLVPVQPPGTAACMTMRKHLESHCPRLVALGILVICERDRRWRQAAFPSP</sequence>
<protein>
    <submittedName>
        <fullName evidence="1">Uncharacterized protein</fullName>
    </submittedName>
</protein>
<evidence type="ECO:0000313" key="2">
    <source>
        <dbReference type="Proteomes" id="UP000054007"/>
    </source>
</evidence>
<dbReference type="AlphaFoldDB" id="A0A0D7B0W4"/>